<dbReference type="InterPro" id="IPR050646">
    <property type="entry name" value="Cas1"/>
</dbReference>
<dbReference type="PANTHER" id="PTHR34353:SF2">
    <property type="entry name" value="CRISPR-ASSOCIATED ENDONUCLEASE CAS1 1"/>
    <property type="match status" value="1"/>
</dbReference>
<sequence>MRKIGNTLYITLPDVYLSLDGENVVILNQQKPIKRIPLHNLSSIVMFNYLGISPALMGKCIEQNIALSFISPSGYFLGRIIGESQGNVLLRKKQVQVSDNLQQSLLIAKNIILAKVFNCKWILERAIRDYPLRIDSARIKSTSQRLSEILNSIEKVQSHDELRGLEGTAARLYFNEFDELILKQKEEFSFTIRTRRPPLDKVNALLSFVYTLLSHDCASALESVGLDSYIGFFHTDRPGRVSLALDLMEEFRACLADRFVLSLINRKEIDKDDFMNYENGTVYLNDEGRKKVIQAWQIKKNEELTHPYLLEKINWGLVPYLQAQLLSRYLRGDLDAYPPFLWK</sequence>
<dbReference type="EMBL" id="WKPJ01000009">
    <property type="protein sequence ID" value="MSA89301.1"/>
    <property type="molecule type" value="Genomic_DNA"/>
</dbReference>
<dbReference type="Proteomes" id="UP000480929">
    <property type="component" value="Unassembled WGS sequence"/>
</dbReference>
<evidence type="ECO:0000256" key="10">
    <source>
        <dbReference type="HAMAP-Rule" id="MF_01470"/>
    </source>
</evidence>
<evidence type="ECO:0000313" key="14">
    <source>
        <dbReference type="Proteomes" id="UP000480929"/>
    </source>
</evidence>
<dbReference type="InterPro" id="IPR042206">
    <property type="entry name" value="CRISPR-assoc_Cas1_C"/>
</dbReference>
<dbReference type="EC" id="3.1.-.-" evidence="10"/>
<dbReference type="InterPro" id="IPR019856">
    <property type="entry name" value="CRISPR-assoc_Cas1_DVULG"/>
</dbReference>
<organism evidence="11 13">
    <name type="scientific">Holdemania massiliensis</name>
    <dbReference type="NCBI Taxonomy" id="1468449"/>
    <lineage>
        <taxon>Bacteria</taxon>
        <taxon>Bacillati</taxon>
        <taxon>Bacillota</taxon>
        <taxon>Erysipelotrichia</taxon>
        <taxon>Erysipelotrichales</taxon>
        <taxon>Erysipelotrichaceae</taxon>
        <taxon>Holdemania</taxon>
    </lineage>
</organism>
<evidence type="ECO:0000256" key="2">
    <source>
        <dbReference type="ARBA" id="ARBA00022723"/>
    </source>
</evidence>
<keyword evidence="5 10" id="KW-0460">Magnesium</keyword>
<keyword evidence="4 10" id="KW-0378">Hydrolase</keyword>
<keyword evidence="2 10" id="KW-0479">Metal-binding</keyword>
<evidence type="ECO:0000313" key="11">
    <source>
        <dbReference type="EMBL" id="MSA89301.1"/>
    </source>
</evidence>
<dbReference type="Proteomes" id="UP000433575">
    <property type="component" value="Unassembled WGS sequence"/>
</dbReference>
<comment type="similarity">
    <text evidence="10">Belongs to the CRISPR-associated endonuclease Cas1 family.</text>
</comment>
<dbReference type="GO" id="GO:0016787">
    <property type="term" value="F:hydrolase activity"/>
    <property type="evidence" value="ECO:0007669"/>
    <property type="project" value="UniProtKB-KW"/>
</dbReference>
<name>A0A6N7S5X8_9FIRM</name>
<dbReference type="OrthoDB" id="9803119at2"/>
<dbReference type="GO" id="GO:0046872">
    <property type="term" value="F:metal ion binding"/>
    <property type="evidence" value="ECO:0007669"/>
    <property type="project" value="UniProtKB-UniRule"/>
</dbReference>
<dbReference type="Gene3D" id="3.100.10.20">
    <property type="entry name" value="CRISPR-associated endonuclease Cas1, N-terminal domain"/>
    <property type="match status" value="1"/>
</dbReference>
<evidence type="ECO:0000256" key="4">
    <source>
        <dbReference type="ARBA" id="ARBA00022801"/>
    </source>
</evidence>
<dbReference type="Pfam" id="PF01867">
    <property type="entry name" value="Cas_Cas1"/>
    <property type="match status" value="1"/>
</dbReference>
<proteinExistence type="inferred from homology"/>
<dbReference type="GO" id="GO:0003677">
    <property type="term" value="F:DNA binding"/>
    <property type="evidence" value="ECO:0007669"/>
    <property type="project" value="UniProtKB-KW"/>
</dbReference>
<evidence type="ECO:0000256" key="8">
    <source>
        <dbReference type="ARBA" id="ARBA00023211"/>
    </source>
</evidence>
<evidence type="ECO:0000256" key="1">
    <source>
        <dbReference type="ARBA" id="ARBA00022722"/>
    </source>
</evidence>
<evidence type="ECO:0000313" key="12">
    <source>
        <dbReference type="EMBL" id="MSC32979.1"/>
    </source>
</evidence>
<dbReference type="GO" id="GO:0043571">
    <property type="term" value="P:maintenance of CRISPR repeat elements"/>
    <property type="evidence" value="ECO:0007669"/>
    <property type="project" value="UniProtKB-UniRule"/>
</dbReference>
<dbReference type="HAMAP" id="MF_01470">
    <property type="entry name" value="Cas1"/>
    <property type="match status" value="1"/>
</dbReference>
<evidence type="ECO:0000256" key="5">
    <source>
        <dbReference type="ARBA" id="ARBA00022842"/>
    </source>
</evidence>
<evidence type="ECO:0000256" key="7">
    <source>
        <dbReference type="ARBA" id="ARBA00023125"/>
    </source>
</evidence>
<dbReference type="InterPro" id="IPR002729">
    <property type="entry name" value="CRISPR-assoc_Cas1"/>
</dbReference>
<dbReference type="Gene3D" id="1.20.120.920">
    <property type="entry name" value="CRISPR-associated endonuclease Cas1, C-terminal domain"/>
    <property type="match status" value="1"/>
</dbReference>
<dbReference type="GO" id="GO:0051607">
    <property type="term" value="P:defense response to virus"/>
    <property type="evidence" value="ECO:0007669"/>
    <property type="project" value="UniProtKB-UniRule"/>
</dbReference>
<dbReference type="NCBIfam" id="TIGR03640">
    <property type="entry name" value="cas1_DVULG"/>
    <property type="match status" value="1"/>
</dbReference>
<dbReference type="NCBIfam" id="TIGR00287">
    <property type="entry name" value="cas1"/>
    <property type="match status" value="1"/>
</dbReference>
<keyword evidence="1 10" id="KW-0540">Nuclease</keyword>
<reference evidence="13 14" key="1">
    <citation type="journal article" date="2019" name="Nat. Med.">
        <title>A library of human gut bacterial isolates paired with longitudinal multiomics data enables mechanistic microbiome research.</title>
        <authorList>
            <person name="Poyet M."/>
            <person name="Groussin M."/>
            <person name="Gibbons S.M."/>
            <person name="Avila-Pacheco J."/>
            <person name="Jiang X."/>
            <person name="Kearney S.M."/>
            <person name="Perrotta A.R."/>
            <person name="Berdy B."/>
            <person name="Zhao S."/>
            <person name="Lieberman T.D."/>
            <person name="Swanson P.K."/>
            <person name="Smith M."/>
            <person name="Roesemann S."/>
            <person name="Alexander J.E."/>
            <person name="Rich S.A."/>
            <person name="Livny J."/>
            <person name="Vlamakis H."/>
            <person name="Clish C."/>
            <person name="Bullock K."/>
            <person name="Deik A."/>
            <person name="Scott J."/>
            <person name="Pierce K.A."/>
            <person name="Xavier R.J."/>
            <person name="Alm E.J."/>
        </authorList>
    </citation>
    <scope>NUCLEOTIDE SEQUENCE [LARGE SCALE GENOMIC DNA]</scope>
    <source>
        <strain evidence="11 13">BIOML-A4</strain>
        <strain evidence="12 14">BIOML-A5</strain>
    </source>
</reference>
<feature type="binding site" evidence="10">
    <location>
        <position position="249"/>
    </location>
    <ligand>
        <name>Mn(2+)</name>
        <dbReference type="ChEBI" id="CHEBI:29035"/>
    </ligand>
</feature>
<keyword evidence="14" id="KW-1185">Reference proteome</keyword>
<keyword evidence="6 10" id="KW-0051">Antiviral defense</keyword>
<keyword evidence="3 10" id="KW-0255">Endonuclease</keyword>
<dbReference type="AlphaFoldDB" id="A0A6N7S5X8"/>
<comment type="cofactor">
    <cofactor evidence="10">
        <name>Mg(2+)</name>
        <dbReference type="ChEBI" id="CHEBI:18420"/>
    </cofactor>
    <cofactor evidence="10">
        <name>Mn(2+)</name>
        <dbReference type="ChEBI" id="CHEBI:29035"/>
    </cofactor>
</comment>
<comment type="subunit">
    <text evidence="9 10">Homodimer, forms a heterotetramer with a Cas2 homodimer.</text>
</comment>
<dbReference type="EMBL" id="WKPI01000010">
    <property type="protein sequence ID" value="MSC32979.1"/>
    <property type="molecule type" value="Genomic_DNA"/>
</dbReference>
<dbReference type="InterPro" id="IPR042211">
    <property type="entry name" value="CRISPR-assoc_Cas1_N"/>
</dbReference>
<evidence type="ECO:0000256" key="9">
    <source>
        <dbReference type="ARBA" id="ARBA00038592"/>
    </source>
</evidence>
<feature type="binding site" evidence="10">
    <location>
        <position position="166"/>
    </location>
    <ligand>
        <name>Mn(2+)</name>
        <dbReference type="ChEBI" id="CHEBI:29035"/>
    </ligand>
</feature>
<keyword evidence="8 10" id="KW-0464">Manganese</keyword>
<comment type="caution">
    <text evidence="11">The sequence shown here is derived from an EMBL/GenBank/DDBJ whole genome shotgun (WGS) entry which is preliminary data.</text>
</comment>
<keyword evidence="7 10" id="KW-0238">DNA-binding</keyword>
<comment type="function">
    <text evidence="10">CRISPR (clustered regularly interspaced short palindromic repeat), is an adaptive immune system that provides protection against mobile genetic elements (viruses, transposable elements and conjugative plasmids). CRISPR clusters contain spacers, sequences complementary to antecedent mobile elements, and target invading nucleic acids. CRISPR clusters are transcribed and processed into CRISPR RNA (crRNA). Acts as a dsDNA endonuclease. Involved in the integration of spacer DNA into the CRISPR cassette.</text>
</comment>
<dbReference type="GO" id="GO:0004520">
    <property type="term" value="F:DNA endonuclease activity"/>
    <property type="evidence" value="ECO:0007669"/>
    <property type="project" value="InterPro"/>
</dbReference>
<evidence type="ECO:0000256" key="6">
    <source>
        <dbReference type="ARBA" id="ARBA00023118"/>
    </source>
</evidence>
<dbReference type="RefSeq" id="WP_020224347.1">
    <property type="nucleotide sequence ID" value="NZ_AP031450.1"/>
</dbReference>
<feature type="binding site" evidence="10">
    <location>
        <position position="234"/>
    </location>
    <ligand>
        <name>Mn(2+)</name>
        <dbReference type="ChEBI" id="CHEBI:29035"/>
    </ligand>
</feature>
<dbReference type="GeneID" id="42456191"/>
<evidence type="ECO:0000256" key="3">
    <source>
        <dbReference type="ARBA" id="ARBA00022759"/>
    </source>
</evidence>
<protein>
    <recommendedName>
        <fullName evidence="10">CRISPR-associated endonuclease Cas1</fullName>
        <ecNumber evidence="10">3.1.-.-</ecNumber>
    </recommendedName>
</protein>
<accession>A0A6N7S5X8</accession>
<dbReference type="PANTHER" id="PTHR34353">
    <property type="entry name" value="CRISPR-ASSOCIATED ENDONUCLEASE CAS1 1"/>
    <property type="match status" value="1"/>
</dbReference>
<dbReference type="CDD" id="cd09721">
    <property type="entry name" value="Cas1_I-C"/>
    <property type="match status" value="1"/>
</dbReference>
<evidence type="ECO:0000313" key="13">
    <source>
        <dbReference type="Proteomes" id="UP000433575"/>
    </source>
</evidence>
<gene>
    <name evidence="11" type="primary">cas1c</name>
    <name evidence="10" type="synonym">cas1</name>
    <name evidence="12" type="ORF">GKD88_07580</name>
    <name evidence="11" type="ORF">GKE08_08175</name>
</gene>